<dbReference type="AlphaFoldDB" id="A0A7W5JVH4"/>
<organism evidence="2 3">
    <name type="scientific">Microlunatus antarcticus</name>
    <dbReference type="NCBI Taxonomy" id="53388"/>
    <lineage>
        <taxon>Bacteria</taxon>
        <taxon>Bacillati</taxon>
        <taxon>Actinomycetota</taxon>
        <taxon>Actinomycetes</taxon>
        <taxon>Propionibacteriales</taxon>
        <taxon>Propionibacteriaceae</taxon>
        <taxon>Microlunatus</taxon>
    </lineage>
</organism>
<dbReference type="Gene3D" id="1.10.260.40">
    <property type="entry name" value="lambda repressor-like DNA-binding domains"/>
    <property type="match status" value="1"/>
</dbReference>
<protein>
    <submittedName>
        <fullName evidence="2">Putative transcriptional regulator</fullName>
    </submittedName>
</protein>
<dbReference type="InterPro" id="IPR001387">
    <property type="entry name" value="Cro/C1-type_HTH"/>
</dbReference>
<dbReference type="PROSITE" id="PS50943">
    <property type="entry name" value="HTH_CROC1"/>
    <property type="match status" value="1"/>
</dbReference>
<dbReference type="EMBL" id="JACHZG010000001">
    <property type="protein sequence ID" value="MBB3327117.1"/>
    <property type="molecule type" value="Genomic_DNA"/>
</dbReference>
<sequence>MRRAASGLTFEQLVEASGVSRQTLLRLSAGQARGEVVTWMRLSIAFQVSIDELLGPVFIDDAPSVVGRDGTGVSDVG</sequence>
<dbReference type="Pfam" id="PF13443">
    <property type="entry name" value="HTH_26"/>
    <property type="match status" value="1"/>
</dbReference>
<keyword evidence="3" id="KW-1185">Reference proteome</keyword>
<dbReference type="GO" id="GO:0003677">
    <property type="term" value="F:DNA binding"/>
    <property type="evidence" value="ECO:0007669"/>
    <property type="project" value="InterPro"/>
</dbReference>
<evidence type="ECO:0000313" key="3">
    <source>
        <dbReference type="Proteomes" id="UP000565572"/>
    </source>
</evidence>
<accession>A0A7W5JVH4</accession>
<evidence type="ECO:0000313" key="2">
    <source>
        <dbReference type="EMBL" id="MBB3327117.1"/>
    </source>
</evidence>
<dbReference type="CDD" id="cd00093">
    <property type="entry name" value="HTH_XRE"/>
    <property type="match status" value="1"/>
</dbReference>
<dbReference type="SUPFAM" id="SSF47413">
    <property type="entry name" value="lambda repressor-like DNA-binding domains"/>
    <property type="match status" value="1"/>
</dbReference>
<name>A0A7W5JVH4_9ACTN</name>
<dbReference type="Proteomes" id="UP000565572">
    <property type="component" value="Unassembled WGS sequence"/>
</dbReference>
<comment type="caution">
    <text evidence="2">The sequence shown here is derived from an EMBL/GenBank/DDBJ whole genome shotgun (WGS) entry which is preliminary data.</text>
</comment>
<dbReference type="InterPro" id="IPR010982">
    <property type="entry name" value="Lambda_DNA-bd_dom_sf"/>
</dbReference>
<gene>
    <name evidence="2" type="ORF">FHX39_002061</name>
</gene>
<reference evidence="2 3" key="1">
    <citation type="submission" date="2020-08" db="EMBL/GenBank/DDBJ databases">
        <title>Sequencing the genomes of 1000 actinobacteria strains.</title>
        <authorList>
            <person name="Klenk H.-P."/>
        </authorList>
    </citation>
    <scope>NUCLEOTIDE SEQUENCE [LARGE SCALE GENOMIC DNA]</scope>
    <source>
        <strain evidence="2 3">DSM 11053</strain>
    </source>
</reference>
<feature type="domain" description="HTH cro/C1-type" evidence="1">
    <location>
        <begin position="3"/>
        <end position="53"/>
    </location>
</feature>
<evidence type="ECO:0000259" key="1">
    <source>
        <dbReference type="PROSITE" id="PS50943"/>
    </source>
</evidence>
<proteinExistence type="predicted"/>